<dbReference type="PANTHER" id="PTHR15288:SF0">
    <property type="entry name" value="UDENN DOMAIN-CONTAINING PROTEIN"/>
    <property type="match status" value="1"/>
</dbReference>
<feature type="region of interest" description="Disordered" evidence="1">
    <location>
        <begin position="315"/>
        <end position="349"/>
    </location>
</feature>
<dbReference type="OrthoDB" id="10266080at2759"/>
<sequence length="1239" mass="140362">MYRPPENANRVKAIKSKFENSGADTKSFTKAPLRKSKTLQDFNIKSVDTDLPQSNKVQKFISDCNTNIDKRTQNTQTSLSRQLSDPAKRNIKRTPAFRLDRNVLSDKTGDQKNARLLHNKSRYLDGKLGKLDNVTQETNNENTNFKEYLSKTKINGYGQTKTINFSHIRNKFNGENKQHVSDKPTTINSDGDKNAQNVSHQNKTDDTNKADESVLKYLYSEPLPKSQRTKVENKIERDNLAQNLSDNVYNSSTLKLSESPKRVEHVSDDESHYSSKEFIRDNPVYGSLREKKSLENLPSISNENGKSLTDTLKNALKKPLPTGPAPKKPPRTFLHSPNRNDSTSEISPLNLDKDFTKKLNTELQKSIGGKKTKGDAKYMLDKLETALKNRGILSRKSKPENTSEEDSDNEKNKLKFLNLRDLPNIPTTSSSQTLPNLFYNTTPETSPKFNLNCLTSLGCVTSTYEAIKEPNSSFFVASKREEPVYAEPFEYQVEVERRVKNENDKDGAIDSSEPVSASMKTIRHSLHYASSPVPDLKSGEKNNHVSEVRSQDQVISDSTPPSSACTSDMDSIVSTPSEENKTLVPGIKVRDLVKAIEKNNCNKRTSNDVHKTNLNASALNDNNHDETDDDRVIKLKNQLRNTLDKSFSTLSTLNSASDNNTSEIDLHEDDGESKHEAKFHTYVKRVRSQIFCLPRKKKEHLFHCCLLVALDRCTPYVKSKFPENVEEPHRIADLCFPEVESGPMDSSVKAQCYSLIITNELGERTFGYCRRVLPEASTACLPLAYCILTKHRAPGFYRRVLEELEYRHGYADKFKYAFLEELYGCKFPQPGETIVIDCARIISISGCDKPRRYKTIPSEYITNSDYSTNNRSVSMINNKCCDRKDLTTRSLNNKLHQYSDNHDEENELDLHSYVIVCNNGEYGTLMRGKKTNKSIIRGSAVINMSVPYEVPPCTLKRCNSSPSLPSDLESLPSELVLMRPHDSRHEEDDLELLGETLKMPVLQQIFCSLLLERKIILVSCVLSKLSSCIEALQIILYPFSWQHTIIPVLPTGLLEIVDAPTPLVCGVLSPEVVNDYKIENAIVVDLDEGSVLLQVGDEDKILPYCLIQTLKNGLSLANKITSNKSGTHNVFLSDAFLRVFIQSCGHYRNHIVDGKFEKADFIQAGKHKGKRIRQFLNWFTETTMFYNFIEAALSESNILDLFDQRIKIYSSESATEILNKMKYWTSYKGLVNNNLNRFQ</sequence>
<name>A0A8K0DK54_IGNLU</name>
<keyword evidence="4" id="KW-1185">Reference proteome</keyword>
<dbReference type="InterPro" id="IPR043153">
    <property type="entry name" value="DENN_C"/>
</dbReference>
<feature type="compositionally biased region" description="Basic and acidic residues" evidence="1">
    <location>
        <begin position="537"/>
        <end position="550"/>
    </location>
</feature>
<feature type="compositionally biased region" description="Basic and acidic residues" evidence="1">
    <location>
        <begin position="258"/>
        <end position="271"/>
    </location>
</feature>
<dbReference type="Gene3D" id="3.40.50.11500">
    <property type="match status" value="1"/>
</dbReference>
<dbReference type="Pfam" id="PF03455">
    <property type="entry name" value="dDENN"/>
    <property type="match status" value="1"/>
</dbReference>
<dbReference type="InterPro" id="IPR001194">
    <property type="entry name" value="cDENN_dom"/>
</dbReference>
<feature type="compositionally biased region" description="Polar residues" evidence="1">
    <location>
        <begin position="335"/>
        <end position="347"/>
    </location>
</feature>
<evidence type="ECO:0000256" key="1">
    <source>
        <dbReference type="SAM" id="MobiDB-lite"/>
    </source>
</evidence>
<dbReference type="FunFam" id="3.40.50.11500:FF:000004">
    <property type="entry name" value="DENN domain-containing protein 2C isoform X1"/>
    <property type="match status" value="1"/>
</dbReference>
<dbReference type="InterPro" id="IPR005113">
    <property type="entry name" value="uDENN_dom"/>
</dbReference>
<dbReference type="SMART" id="SM00800">
    <property type="entry name" value="uDENN"/>
    <property type="match status" value="1"/>
</dbReference>
<dbReference type="PROSITE" id="PS50211">
    <property type="entry name" value="DENN"/>
    <property type="match status" value="1"/>
</dbReference>
<feature type="compositionally biased region" description="Polar residues" evidence="1">
    <location>
        <begin position="551"/>
        <end position="577"/>
    </location>
</feature>
<dbReference type="SMART" id="SM00799">
    <property type="entry name" value="DENN"/>
    <property type="match status" value="1"/>
</dbReference>
<feature type="region of interest" description="Disordered" evidence="1">
    <location>
        <begin position="71"/>
        <end position="90"/>
    </location>
</feature>
<feature type="compositionally biased region" description="Polar residues" evidence="1">
    <location>
        <begin position="183"/>
        <end position="201"/>
    </location>
</feature>
<feature type="region of interest" description="Disordered" evidence="1">
    <location>
        <begin position="173"/>
        <end position="210"/>
    </location>
</feature>
<feature type="compositionally biased region" description="Polar residues" evidence="1">
    <location>
        <begin position="71"/>
        <end position="83"/>
    </location>
</feature>
<feature type="region of interest" description="Disordered" evidence="1">
    <location>
        <begin position="528"/>
        <end position="579"/>
    </location>
</feature>
<feature type="domain" description="UDENN" evidence="2">
    <location>
        <begin position="699"/>
        <end position="1199"/>
    </location>
</feature>
<dbReference type="PANTHER" id="PTHR15288">
    <property type="entry name" value="DENN DOMAIN-CONTAINING PROTEIN 2"/>
    <property type="match status" value="1"/>
</dbReference>
<organism evidence="3 4">
    <name type="scientific">Ignelater luminosus</name>
    <name type="common">Cucubano</name>
    <name type="synonym">Pyrophorus luminosus</name>
    <dbReference type="NCBI Taxonomy" id="2038154"/>
    <lineage>
        <taxon>Eukaryota</taxon>
        <taxon>Metazoa</taxon>
        <taxon>Ecdysozoa</taxon>
        <taxon>Arthropoda</taxon>
        <taxon>Hexapoda</taxon>
        <taxon>Insecta</taxon>
        <taxon>Pterygota</taxon>
        <taxon>Neoptera</taxon>
        <taxon>Endopterygota</taxon>
        <taxon>Coleoptera</taxon>
        <taxon>Polyphaga</taxon>
        <taxon>Elateriformia</taxon>
        <taxon>Elateroidea</taxon>
        <taxon>Elateridae</taxon>
        <taxon>Agrypninae</taxon>
        <taxon>Pyrophorini</taxon>
        <taxon>Ignelater</taxon>
    </lineage>
</organism>
<gene>
    <name evidence="3" type="ORF">ILUMI_01447</name>
</gene>
<feature type="region of interest" description="Disordered" evidence="1">
    <location>
        <begin position="390"/>
        <end position="414"/>
    </location>
</feature>
<dbReference type="Gene3D" id="3.30.450.200">
    <property type="match status" value="1"/>
</dbReference>
<accession>A0A8K0DK54</accession>
<evidence type="ECO:0000313" key="3">
    <source>
        <dbReference type="EMBL" id="KAF2904732.1"/>
    </source>
</evidence>
<feature type="compositionally biased region" description="Basic and acidic residues" evidence="1">
    <location>
        <begin position="173"/>
        <end position="182"/>
    </location>
</feature>
<dbReference type="EMBL" id="VTPC01000692">
    <property type="protein sequence ID" value="KAF2904732.1"/>
    <property type="molecule type" value="Genomic_DNA"/>
</dbReference>
<reference evidence="3" key="1">
    <citation type="submission" date="2019-08" db="EMBL/GenBank/DDBJ databases">
        <title>The genome of the North American firefly Photinus pyralis.</title>
        <authorList>
            <consortium name="Photinus pyralis genome working group"/>
            <person name="Fallon T.R."/>
            <person name="Sander Lower S.E."/>
            <person name="Weng J.-K."/>
        </authorList>
    </citation>
    <scope>NUCLEOTIDE SEQUENCE</scope>
    <source>
        <strain evidence="3">TRF0915ILg1</strain>
        <tissue evidence="3">Whole body</tissue>
    </source>
</reference>
<dbReference type="InterPro" id="IPR051942">
    <property type="entry name" value="DENN_domain_containing_2"/>
</dbReference>
<protein>
    <recommendedName>
        <fullName evidence="2">UDENN domain-containing protein</fullName>
    </recommendedName>
</protein>
<dbReference type="InterPro" id="IPR037516">
    <property type="entry name" value="Tripartite_DENN"/>
</dbReference>
<feature type="region of interest" description="Disordered" evidence="1">
    <location>
        <begin position="251"/>
        <end position="271"/>
    </location>
</feature>
<evidence type="ECO:0000313" key="4">
    <source>
        <dbReference type="Proteomes" id="UP000801492"/>
    </source>
</evidence>
<dbReference type="InterPro" id="IPR005112">
    <property type="entry name" value="dDENN_dom"/>
</dbReference>
<dbReference type="SMART" id="SM00801">
    <property type="entry name" value="dDENN"/>
    <property type="match status" value="1"/>
</dbReference>
<feature type="region of interest" description="Disordered" evidence="1">
    <location>
        <begin position="1"/>
        <end position="26"/>
    </location>
</feature>
<dbReference type="Pfam" id="PF02141">
    <property type="entry name" value="DENN"/>
    <property type="match status" value="1"/>
</dbReference>
<dbReference type="AlphaFoldDB" id="A0A8K0DK54"/>
<proteinExistence type="predicted"/>
<dbReference type="Proteomes" id="UP000801492">
    <property type="component" value="Unassembled WGS sequence"/>
</dbReference>
<evidence type="ECO:0000259" key="2">
    <source>
        <dbReference type="PROSITE" id="PS50211"/>
    </source>
</evidence>
<comment type="caution">
    <text evidence="3">The sequence shown here is derived from an EMBL/GenBank/DDBJ whole genome shotgun (WGS) entry which is preliminary data.</text>
</comment>
<dbReference type="Pfam" id="PF03456">
    <property type="entry name" value="uDENN"/>
    <property type="match status" value="1"/>
</dbReference>